<proteinExistence type="predicted"/>
<evidence type="ECO:0000313" key="1">
    <source>
        <dbReference type="EMBL" id="WVZ92804.1"/>
    </source>
</evidence>
<dbReference type="AlphaFoldDB" id="A0AAQ3UIB3"/>
<gene>
    <name evidence="1" type="ORF">U9M48_038842</name>
</gene>
<name>A0AAQ3UIB3_PASNO</name>
<organism evidence="1 2">
    <name type="scientific">Paspalum notatum var. saurae</name>
    <dbReference type="NCBI Taxonomy" id="547442"/>
    <lineage>
        <taxon>Eukaryota</taxon>
        <taxon>Viridiplantae</taxon>
        <taxon>Streptophyta</taxon>
        <taxon>Embryophyta</taxon>
        <taxon>Tracheophyta</taxon>
        <taxon>Spermatophyta</taxon>
        <taxon>Magnoliopsida</taxon>
        <taxon>Liliopsida</taxon>
        <taxon>Poales</taxon>
        <taxon>Poaceae</taxon>
        <taxon>PACMAD clade</taxon>
        <taxon>Panicoideae</taxon>
        <taxon>Andropogonodae</taxon>
        <taxon>Paspaleae</taxon>
        <taxon>Paspalinae</taxon>
        <taxon>Paspalum</taxon>
    </lineage>
</organism>
<evidence type="ECO:0000313" key="2">
    <source>
        <dbReference type="Proteomes" id="UP001341281"/>
    </source>
</evidence>
<sequence>MTQSSSPPPCSSMSAAAGPSWPPLLLPFPPLGSLKSKQQVLEELPSPPPFTTVVVGHGEAKPAAGSAGASRRRPSMAGLDWVRSQFTVLLALSNPSRSCSAKNSRATPTESRIRRSRTPCAVWILLCRSVRNGRFRGAAAPWPASPSTTASGGAAAGACRGAEPAVVNGCWSTASKVSWWWNMSAGKICPPYPSQDDIAVAGMRKAAAAAVGFQKAFENCRKASSAWSQATEVAICH</sequence>
<dbReference type="Proteomes" id="UP001341281">
    <property type="component" value="Chromosome 09"/>
</dbReference>
<protein>
    <submittedName>
        <fullName evidence="1">Uncharacterized protein</fullName>
    </submittedName>
</protein>
<reference evidence="1 2" key="1">
    <citation type="submission" date="2024-02" db="EMBL/GenBank/DDBJ databases">
        <title>High-quality chromosome-scale genome assembly of Pensacola bahiagrass (Paspalum notatum Flugge var. saurae).</title>
        <authorList>
            <person name="Vega J.M."/>
            <person name="Podio M."/>
            <person name="Orjuela J."/>
            <person name="Siena L.A."/>
            <person name="Pessino S.C."/>
            <person name="Combes M.C."/>
            <person name="Mariac C."/>
            <person name="Albertini E."/>
            <person name="Pupilli F."/>
            <person name="Ortiz J.P.A."/>
            <person name="Leblanc O."/>
        </authorList>
    </citation>
    <scope>NUCLEOTIDE SEQUENCE [LARGE SCALE GENOMIC DNA]</scope>
    <source>
        <strain evidence="1">R1</strain>
        <tissue evidence="1">Leaf</tissue>
    </source>
</reference>
<keyword evidence="2" id="KW-1185">Reference proteome</keyword>
<accession>A0AAQ3UIB3</accession>
<dbReference type="EMBL" id="CP144753">
    <property type="protein sequence ID" value="WVZ92804.1"/>
    <property type="molecule type" value="Genomic_DNA"/>
</dbReference>